<dbReference type="EMBL" id="VXRY01000490">
    <property type="protein sequence ID" value="MXY34782.1"/>
    <property type="molecule type" value="Genomic_DNA"/>
</dbReference>
<evidence type="ECO:0000256" key="1">
    <source>
        <dbReference type="ARBA" id="ARBA00022679"/>
    </source>
</evidence>
<dbReference type="PANTHER" id="PTHR43877">
    <property type="entry name" value="AMINOALKYLPHOSPHONATE N-ACETYLTRANSFERASE-RELATED-RELATED"/>
    <property type="match status" value="1"/>
</dbReference>
<dbReference type="CDD" id="cd04301">
    <property type="entry name" value="NAT_SF"/>
    <property type="match status" value="1"/>
</dbReference>
<feature type="domain" description="N-acetyltransferase" evidence="3">
    <location>
        <begin position="10"/>
        <end position="164"/>
    </location>
</feature>
<keyword evidence="2" id="KW-0012">Acyltransferase</keyword>
<evidence type="ECO:0000256" key="2">
    <source>
        <dbReference type="ARBA" id="ARBA00023315"/>
    </source>
</evidence>
<dbReference type="SUPFAM" id="SSF55729">
    <property type="entry name" value="Acyl-CoA N-acyltransferases (Nat)"/>
    <property type="match status" value="1"/>
</dbReference>
<keyword evidence="1 4" id="KW-0808">Transferase</keyword>
<dbReference type="PROSITE" id="PS51186">
    <property type="entry name" value="GNAT"/>
    <property type="match status" value="1"/>
</dbReference>
<evidence type="ECO:0000259" key="3">
    <source>
        <dbReference type="PROSITE" id="PS51186"/>
    </source>
</evidence>
<gene>
    <name evidence="4" type="ORF">F4Y60_11985</name>
</gene>
<dbReference type="Gene3D" id="3.40.630.30">
    <property type="match status" value="1"/>
</dbReference>
<dbReference type="Pfam" id="PF00583">
    <property type="entry name" value="Acetyltransf_1"/>
    <property type="match status" value="1"/>
</dbReference>
<dbReference type="InterPro" id="IPR016181">
    <property type="entry name" value="Acyl_CoA_acyltransferase"/>
</dbReference>
<name>A0A6B0Y3V1_9RHOB</name>
<proteinExistence type="predicted"/>
<dbReference type="InterPro" id="IPR000182">
    <property type="entry name" value="GNAT_dom"/>
</dbReference>
<protein>
    <submittedName>
        <fullName evidence="4">GNAT family N-acetyltransferase</fullName>
    </submittedName>
</protein>
<sequence>MQDTPRYKDFEIRPLAPSDPRARRLIGMLDRLQLSLYPAESNHLDPVEALEHDDATFLVALVAGEAVGCGAAKRVPPSRTSPRYGEIKRMFVDPEFRGRGIGGALLGALESSLISRGIVIARLETGVLQPDALALYEGYGYVRIPPFGEYDEDPLSVFYEKRLT</sequence>
<organism evidence="4">
    <name type="scientific">Boseongicola sp. SB0664_bin_43</name>
    <dbReference type="NCBI Taxonomy" id="2604844"/>
    <lineage>
        <taxon>Bacteria</taxon>
        <taxon>Pseudomonadati</taxon>
        <taxon>Pseudomonadota</taxon>
        <taxon>Alphaproteobacteria</taxon>
        <taxon>Rhodobacterales</taxon>
        <taxon>Paracoccaceae</taxon>
        <taxon>Boseongicola</taxon>
    </lineage>
</organism>
<evidence type="ECO:0000313" key="4">
    <source>
        <dbReference type="EMBL" id="MXY34782.1"/>
    </source>
</evidence>
<dbReference type="AlphaFoldDB" id="A0A6B0Y3V1"/>
<comment type="caution">
    <text evidence="4">The sequence shown here is derived from an EMBL/GenBank/DDBJ whole genome shotgun (WGS) entry which is preliminary data.</text>
</comment>
<dbReference type="InterPro" id="IPR050832">
    <property type="entry name" value="Bact_Acetyltransf"/>
</dbReference>
<reference evidence="4" key="1">
    <citation type="submission" date="2019-09" db="EMBL/GenBank/DDBJ databases">
        <title>Characterisation of the sponge microbiome using genome-centric metagenomics.</title>
        <authorList>
            <person name="Engelberts J.P."/>
            <person name="Robbins S.J."/>
            <person name="De Goeij J.M."/>
            <person name="Aranda M."/>
            <person name="Bell S.C."/>
            <person name="Webster N.S."/>
        </authorList>
    </citation>
    <scope>NUCLEOTIDE SEQUENCE</scope>
    <source>
        <strain evidence="4">SB0664_bin_43</strain>
    </source>
</reference>
<dbReference type="PANTHER" id="PTHR43877:SF2">
    <property type="entry name" value="AMINOALKYLPHOSPHONATE N-ACETYLTRANSFERASE-RELATED"/>
    <property type="match status" value="1"/>
</dbReference>
<accession>A0A6B0Y3V1</accession>
<dbReference type="GO" id="GO:0016747">
    <property type="term" value="F:acyltransferase activity, transferring groups other than amino-acyl groups"/>
    <property type="evidence" value="ECO:0007669"/>
    <property type="project" value="InterPro"/>
</dbReference>